<protein>
    <submittedName>
        <fullName evidence="1">Phosphoglycerate mutase-like protein</fullName>
    </submittedName>
</protein>
<dbReference type="Proteomes" id="UP000799755">
    <property type="component" value="Unassembled WGS sequence"/>
</dbReference>
<reference evidence="1" key="1">
    <citation type="journal article" date="2020" name="Stud. Mycol.">
        <title>101 Dothideomycetes genomes: a test case for predicting lifestyles and emergence of pathogens.</title>
        <authorList>
            <person name="Haridas S."/>
            <person name="Albert R."/>
            <person name="Binder M."/>
            <person name="Bloem J."/>
            <person name="Labutti K."/>
            <person name="Salamov A."/>
            <person name="Andreopoulos B."/>
            <person name="Baker S."/>
            <person name="Barry K."/>
            <person name="Bills G."/>
            <person name="Bluhm B."/>
            <person name="Cannon C."/>
            <person name="Castanera R."/>
            <person name="Culley D."/>
            <person name="Daum C."/>
            <person name="Ezra D."/>
            <person name="Gonzalez J."/>
            <person name="Henrissat B."/>
            <person name="Kuo A."/>
            <person name="Liang C."/>
            <person name="Lipzen A."/>
            <person name="Lutzoni F."/>
            <person name="Magnuson J."/>
            <person name="Mondo S."/>
            <person name="Nolan M."/>
            <person name="Ohm R."/>
            <person name="Pangilinan J."/>
            <person name="Park H.-J."/>
            <person name="Ramirez L."/>
            <person name="Alfaro M."/>
            <person name="Sun H."/>
            <person name="Tritt A."/>
            <person name="Yoshinaga Y."/>
            <person name="Zwiers L.-H."/>
            <person name="Turgeon B."/>
            <person name="Goodwin S."/>
            <person name="Spatafora J."/>
            <person name="Crous P."/>
            <person name="Grigoriev I."/>
        </authorList>
    </citation>
    <scope>NUCLEOTIDE SEQUENCE</scope>
    <source>
        <strain evidence="1">ATCC 200398</strain>
    </source>
</reference>
<organism evidence="1 2">
    <name type="scientific">Lindgomyces ingoldianus</name>
    <dbReference type="NCBI Taxonomy" id="673940"/>
    <lineage>
        <taxon>Eukaryota</taxon>
        <taxon>Fungi</taxon>
        <taxon>Dikarya</taxon>
        <taxon>Ascomycota</taxon>
        <taxon>Pezizomycotina</taxon>
        <taxon>Dothideomycetes</taxon>
        <taxon>Pleosporomycetidae</taxon>
        <taxon>Pleosporales</taxon>
        <taxon>Lindgomycetaceae</taxon>
        <taxon>Lindgomyces</taxon>
    </lineage>
</organism>
<keyword evidence="2" id="KW-1185">Reference proteome</keyword>
<comment type="caution">
    <text evidence="1">The sequence shown here is derived from an EMBL/GenBank/DDBJ whole genome shotgun (WGS) entry which is preliminary data.</text>
</comment>
<evidence type="ECO:0000313" key="1">
    <source>
        <dbReference type="EMBL" id="KAF2474829.1"/>
    </source>
</evidence>
<gene>
    <name evidence="1" type="ORF">BDR25DRAFT_280411</name>
</gene>
<proteinExistence type="predicted"/>
<dbReference type="EMBL" id="MU003497">
    <property type="protein sequence ID" value="KAF2474829.1"/>
    <property type="molecule type" value="Genomic_DNA"/>
</dbReference>
<accession>A0ACB6R6A5</accession>
<name>A0ACB6R6A5_9PLEO</name>
<sequence>MPPTLVLIRHAQALHNVASDWSIHDAPLSDLGKQQCAELHESLKNSKIGNEIELIVVSAMRRTLETAVLGLGWLIDEKKIKVLPDAGWQENSDKPCDTGSSIATMAFEFPQFDFSKVDPLYPDKTTSVSINPYAFTGKAVLARGQACLQALYSRPEKVIAVVSHSGFLRTAISNRRFFNADWRIFDFDEDALIESRQKCLGVDGQGLFRLKEWGETEEKGGGMSRSEKGIFGVLATDFPPGMGLQDETPTEDPSNNTS</sequence>
<evidence type="ECO:0000313" key="2">
    <source>
        <dbReference type="Proteomes" id="UP000799755"/>
    </source>
</evidence>